<accession>A0A9N8JGX3</accession>
<dbReference type="PANTHER" id="PTHR11685">
    <property type="entry name" value="RBR FAMILY RING FINGER AND IBR DOMAIN-CONTAINING"/>
    <property type="match status" value="1"/>
</dbReference>
<evidence type="ECO:0000313" key="2">
    <source>
        <dbReference type="Proteomes" id="UP000716446"/>
    </source>
</evidence>
<dbReference type="GO" id="GO:0016567">
    <property type="term" value="P:protein ubiquitination"/>
    <property type="evidence" value="ECO:0007669"/>
    <property type="project" value="InterPro"/>
</dbReference>
<gene>
    <name evidence="1" type="ORF">AWRI4619_LOCUS5044</name>
</gene>
<comment type="caution">
    <text evidence="1">The sequence shown here is derived from an EMBL/GenBank/DDBJ whole genome shotgun (WGS) entry which is preliminary data.</text>
</comment>
<dbReference type="Gene3D" id="1.20.120.1750">
    <property type="match status" value="1"/>
</dbReference>
<evidence type="ECO:0000313" key="1">
    <source>
        <dbReference type="EMBL" id="CAD0087926.1"/>
    </source>
</evidence>
<dbReference type="InterPro" id="IPR031127">
    <property type="entry name" value="E3_UB_ligase_RBR"/>
</dbReference>
<evidence type="ECO:0008006" key="3">
    <source>
        <dbReference type="Google" id="ProtNLM"/>
    </source>
</evidence>
<name>A0A9N8JGX3_9PEZI</name>
<dbReference type="AlphaFoldDB" id="A0A9N8JGX3"/>
<sequence>MSSSINDNINNQTPEPKSWQACFDSDNTETFVTLPCDHPWCRDCISQVCTQVRNERDWPVICDEGCTIPEEIALETLPEFEATHLKEKLRELKMPVHEHYYCANRDCGEFIATVAIDPLARCGECGCKTYKQCRALEHEGDCEGPSQEDEQALALIKKEGWAECSKCSRVIERGQRCPHMTCYCGYEFYYHCKGPILACNGCGHLEPDNRPAAQAPIAATLRRVQQENQNPFEMIQTSIFSLRISAPPDSAFGLTRWFNDRLHEDGYRGPRVFFTADRSAHFIPGDVPGIAGLEVSDNMLFSLFGTARLEVQPDGTSPCSTQRRKPSRTTNRVMTRMRTGICEGTVRRLYLGVELFFSVTRSF</sequence>
<proteinExistence type="predicted"/>
<dbReference type="GO" id="GO:0004842">
    <property type="term" value="F:ubiquitin-protein transferase activity"/>
    <property type="evidence" value="ECO:0007669"/>
    <property type="project" value="InterPro"/>
</dbReference>
<dbReference type="SUPFAM" id="SSF57850">
    <property type="entry name" value="RING/U-box"/>
    <property type="match status" value="2"/>
</dbReference>
<organism evidence="1 2">
    <name type="scientific">Aureobasidium vineae</name>
    <dbReference type="NCBI Taxonomy" id="2773715"/>
    <lineage>
        <taxon>Eukaryota</taxon>
        <taxon>Fungi</taxon>
        <taxon>Dikarya</taxon>
        <taxon>Ascomycota</taxon>
        <taxon>Pezizomycotina</taxon>
        <taxon>Dothideomycetes</taxon>
        <taxon>Dothideomycetidae</taxon>
        <taxon>Dothideales</taxon>
        <taxon>Saccotheciaceae</taxon>
        <taxon>Aureobasidium</taxon>
    </lineage>
</organism>
<dbReference type="Proteomes" id="UP000716446">
    <property type="component" value="Unassembled WGS sequence"/>
</dbReference>
<dbReference type="EMBL" id="CAIJEN010000006">
    <property type="protein sequence ID" value="CAD0087926.1"/>
    <property type="molecule type" value="Genomic_DNA"/>
</dbReference>
<protein>
    <recommendedName>
        <fullName evidence="3">RING-type domain-containing protein</fullName>
    </recommendedName>
</protein>
<reference evidence="1" key="1">
    <citation type="submission" date="2020-06" db="EMBL/GenBank/DDBJ databases">
        <authorList>
            <person name="Onetto C."/>
        </authorList>
    </citation>
    <scope>NUCLEOTIDE SEQUENCE</scope>
</reference>
<keyword evidence="2" id="KW-1185">Reference proteome</keyword>